<evidence type="ECO:0000313" key="3">
    <source>
        <dbReference type="Proteomes" id="UP000298337"/>
    </source>
</evidence>
<dbReference type="RefSeq" id="WP_135435882.1">
    <property type="nucleotide sequence ID" value="NZ_SRLA01000004.1"/>
</dbReference>
<accession>A0A4Z0P373</accession>
<comment type="caution">
    <text evidence="2">The sequence shown here is derived from an EMBL/GenBank/DDBJ whole genome shotgun (WGS) entry which is preliminary data.</text>
</comment>
<dbReference type="InterPro" id="IPR006528">
    <property type="entry name" value="Phage_head_morphogenesis_dom"/>
</dbReference>
<protein>
    <recommendedName>
        <fullName evidence="1">Phage head morphogenesis domain-containing protein</fullName>
    </recommendedName>
</protein>
<keyword evidence="3" id="KW-1185">Reference proteome</keyword>
<dbReference type="Proteomes" id="UP000298337">
    <property type="component" value="Unassembled WGS sequence"/>
</dbReference>
<reference evidence="2 3" key="1">
    <citation type="submission" date="2019-04" db="EMBL/GenBank/DDBJ databases">
        <authorList>
            <person name="Feng G."/>
            <person name="Zhang J."/>
            <person name="Zhu H."/>
        </authorList>
    </citation>
    <scope>NUCLEOTIDE SEQUENCE [LARGE SCALE GENOMIC DNA]</scope>
    <source>
        <strain evidence="2 3">92R-1</strain>
    </source>
</reference>
<evidence type="ECO:0000259" key="1">
    <source>
        <dbReference type="Pfam" id="PF04233"/>
    </source>
</evidence>
<dbReference type="Pfam" id="PF04233">
    <property type="entry name" value="Phage_Mu_F"/>
    <property type="match status" value="1"/>
</dbReference>
<feature type="domain" description="Phage head morphogenesis" evidence="1">
    <location>
        <begin position="123"/>
        <end position="240"/>
    </location>
</feature>
<evidence type="ECO:0000313" key="2">
    <source>
        <dbReference type="EMBL" id="TGE05569.1"/>
    </source>
</evidence>
<sequence length="246" mass="26893">MPTDTLEAREQRLTAYEARFSPKLRAALIRSIEPAVSAYEQGATPVLAAAFVKETDVATVLEQLYRTVAVAEATRTYDELTEGQKAAPPVTAREGWLARARRFIREEGRVALNGLTQRTRELVQEVLVEAQTLGLSVQDAAKRLREQAATVSRERATAIVRTELNASSNFGSLIGAQATGLKLRKKWLDTKDGRARPTHVAANGQTVALDGFFTVGAGQGRYPGDPLLPVGERARCRCTQTYVPIE</sequence>
<gene>
    <name evidence="2" type="ORF">EU556_19915</name>
</gene>
<dbReference type="AlphaFoldDB" id="A0A4Z0P373"/>
<proteinExistence type="predicted"/>
<name>A0A4Z0P373_9BACT</name>
<organism evidence="2 3">
    <name type="scientific">Hymenobacter fodinae</name>
    <dbReference type="NCBI Taxonomy" id="2510796"/>
    <lineage>
        <taxon>Bacteria</taxon>
        <taxon>Pseudomonadati</taxon>
        <taxon>Bacteroidota</taxon>
        <taxon>Cytophagia</taxon>
        <taxon>Cytophagales</taxon>
        <taxon>Hymenobacteraceae</taxon>
        <taxon>Hymenobacter</taxon>
    </lineage>
</organism>
<dbReference type="OrthoDB" id="952090at2"/>
<dbReference type="EMBL" id="SRLA01000004">
    <property type="protein sequence ID" value="TGE05569.1"/>
    <property type="molecule type" value="Genomic_DNA"/>
</dbReference>